<gene>
    <name evidence="1" type="ORF">C1I93_15020</name>
</gene>
<comment type="caution">
    <text evidence="1">The sequence shown here is derived from an EMBL/GenBank/DDBJ whole genome shotgun (WGS) entry which is preliminary data.</text>
</comment>
<reference evidence="1 2" key="1">
    <citation type="submission" date="2018-01" db="EMBL/GenBank/DDBJ databases">
        <title>Draft genome sequence of Jishengella endophytica.</title>
        <authorList>
            <person name="Sahin N."/>
            <person name="Ay H."/>
            <person name="Saygin H."/>
        </authorList>
    </citation>
    <scope>NUCLEOTIDE SEQUENCE [LARGE SCALE GENOMIC DNA]</scope>
    <source>
        <strain evidence="1 2">DSM 45430</strain>
    </source>
</reference>
<sequence length="59" mass="6308">MTWMSSVGSISNRSVIAATDQPARWVRPGPARQSNLAAAESARRAVGHGWYRTAALLAV</sequence>
<dbReference type="AlphaFoldDB" id="A0A2W2CVH8"/>
<evidence type="ECO:0000313" key="1">
    <source>
        <dbReference type="EMBL" id="PZF95618.1"/>
    </source>
</evidence>
<name>A0A2W2CVH8_9ACTN</name>
<evidence type="ECO:0000313" key="2">
    <source>
        <dbReference type="Proteomes" id="UP000248627"/>
    </source>
</evidence>
<dbReference type="EMBL" id="POTX01000089">
    <property type="protein sequence ID" value="PZF95618.1"/>
    <property type="molecule type" value="Genomic_DNA"/>
</dbReference>
<accession>A0A2W2CVH8</accession>
<organism evidence="1 2">
    <name type="scientific">Micromonospora endophytica</name>
    <dbReference type="NCBI Taxonomy" id="515350"/>
    <lineage>
        <taxon>Bacteria</taxon>
        <taxon>Bacillati</taxon>
        <taxon>Actinomycetota</taxon>
        <taxon>Actinomycetes</taxon>
        <taxon>Micromonosporales</taxon>
        <taxon>Micromonosporaceae</taxon>
        <taxon>Micromonospora</taxon>
    </lineage>
</organism>
<protein>
    <submittedName>
        <fullName evidence="1">Uncharacterized protein</fullName>
    </submittedName>
</protein>
<keyword evidence="2" id="KW-1185">Reference proteome</keyword>
<dbReference type="Proteomes" id="UP000248627">
    <property type="component" value="Unassembled WGS sequence"/>
</dbReference>
<proteinExistence type="predicted"/>